<comment type="caution">
    <text evidence="2">The sequence shown here is derived from an EMBL/GenBank/DDBJ whole genome shotgun (WGS) entry which is preliminary data.</text>
</comment>
<dbReference type="EMBL" id="BGZK01000641">
    <property type="protein sequence ID" value="GBP54220.1"/>
    <property type="molecule type" value="Genomic_DNA"/>
</dbReference>
<evidence type="ECO:0000313" key="2">
    <source>
        <dbReference type="EMBL" id="GBP54220.1"/>
    </source>
</evidence>
<name>A0A4C1WTN5_EUMVA</name>
<keyword evidence="3" id="KW-1185">Reference proteome</keyword>
<proteinExistence type="predicted"/>
<feature type="compositionally biased region" description="Basic residues" evidence="1">
    <location>
        <begin position="1"/>
        <end position="18"/>
    </location>
</feature>
<reference evidence="2 3" key="1">
    <citation type="journal article" date="2019" name="Commun. Biol.">
        <title>The bagworm genome reveals a unique fibroin gene that provides high tensile strength.</title>
        <authorList>
            <person name="Kono N."/>
            <person name="Nakamura H."/>
            <person name="Ohtoshi R."/>
            <person name="Tomita M."/>
            <person name="Numata K."/>
            <person name="Arakawa K."/>
        </authorList>
    </citation>
    <scope>NUCLEOTIDE SEQUENCE [LARGE SCALE GENOMIC DNA]</scope>
</reference>
<feature type="region of interest" description="Disordered" evidence="1">
    <location>
        <begin position="1"/>
        <end position="45"/>
    </location>
</feature>
<sequence length="143" mass="16370">MRYFHLRHPRRRGRRRAPARCGREAPASLSGNDHDSRGAPLAVAGRREVARGGFAGKNRESDAHPSSPWRPRRCFNLAPRKILPERRVPPKRDLVACELECYSRAPQRPSGRVACECGVRIACTYNVKHHFPVSGKWSRLRRR</sequence>
<dbReference type="AlphaFoldDB" id="A0A4C1WTN5"/>
<feature type="region of interest" description="Disordered" evidence="1">
    <location>
        <begin position="51"/>
        <end position="70"/>
    </location>
</feature>
<accession>A0A4C1WTN5</accession>
<protein>
    <submittedName>
        <fullName evidence="2">Uncharacterized protein</fullName>
    </submittedName>
</protein>
<gene>
    <name evidence="2" type="ORF">EVAR_43245_1</name>
</gene>
<dbReference type="Proteomes" id="UP000299102">
    <property type="component" value="Unassembled WGS sequence"/>
</dbReference>
<evidence type="ECO:0000256" key="1">
    <source>
        <dbReference type="SAM" id="MobiDB-lite"/>
    </source>
</evidence>
<evidence type="ECO:0000313" key="3">
    <source>
        <dbReference type="Proteomes" id="UP000299102"/>
    </source>
</evidence>
<organism evidence="2 3">
    <name type="scientific">Eumeta variegata</name>
    <name type="common">Bagworm moth</name>
    <name type="synonym">Eumeta japonica</name>
    <dbReference type="NCBI Taxonomy" id="151549"/>
    <lineage>
        <taxon>Eukaryota</taxon>
        <taxon>Metazoa</taxon>
        <taxon>Ecdysozoa</taxon>
        <taxon>Arthropoda</taxon>
        <taxon>Hexapoda</taxon>
        <taxon>Insecta</taxon>
        <taxon>Pterygota</taxon>
        <taxon>Neoptera</taxon>
        <taxon>Endopterygota</taxon>
        <taxon>Lepidoptera</taxon>
        <taxon>Glossata</taxon>
        <taxon>Ditrysia</taxon>
        <taxon>Tineoidea</taxon>
        <taxon>Psychidae</taxon>
        <taxon>Oiketicinae</taxon>
        <taxon>Eumeta</taxon>
    </lineage>
</organism>